<comment type="similarity">
    <text evidence="5">Belongs to the class I-like SAM-binding methyltransferase superfamily. MenG/UbiE family.</text>
</comment>
<feature type="binding site" evidence="5">
    <location>
        <position position="78"/>
    </location>
    <ligand>
        <name>S-adenosyl-L-methionine</name>
        <dbReference type="ChEBI" id="CHEBI:59789"/>
    </ligand>
</feature>
<dbReference type="GO" id="GO:0008425">
    <property type="term" value="F:2-methoxy-6-polyprenyl-1,4-benzoquinol methyltransferase activity"/>
    <property type="evidence" value="ECO:0007669"/>
    <property type="project" value="TreeGrafter"/>
</dbReference>
<feature type="binding site" evidence="5">
    <location>
        <begin position="131"/>
        <end position="132"/>
    </location>
    <ligand>
        <name>S-adenosyl-L-methionine</name>
        <dbReference type="ChEBI" id="CHEBI:59789"/>
    </ligand>
</feature>
<organism evidence="6">
    <name type="scientific">Leptospirillum sp. Group II '5-way CG'</name>
    <dbReference type="NCBI Taxonomy" id="419541"/>
    <lineage>
        <taxon>Bacteria</taxon>
        <taxon>Pseudomonadati</taxon>
        <taxon>Nitrospirota</taxon>
        <taxon>Nitrospiria</taxon>
        <taxon>Nitrospirales</taxon>
        <taxon>Nitrospiraceae</taxon>
        <taxon>Leptospirillum</taxon>
    </lineage>
</organism>
<protein>
    <recommendedName>
        <fullName evidence="5">Demethylmenaquinone methyltransferase</fullName>
        <ecNumber evidence="5">2.1.1.163</ecNumber>
    </recommendedName>
</protein>
<keyword evidence="2 5" id="KW-0489">Methyltransferase</keyword>
<comment type="caution">
    <text evidence="5">Lacks conserved residue(s) required for the propagation of feature annotation.</text>
</comment>
<comment type="function">
    <text evidence="5">Methyltransferase required for the conversion of demethylmenaquinol (DMKH2) to menaquinol (MKH2).</text>
</comment>
<evidence type="ECO:0000256" key="3">
    <source>
        <dbReference type="ARBA" id="ARBA00022679"/>
    </source>
</evidence>
<name>B6AKE7_9BACT</name>
<keyword evidence="3 5" id="KW-0808">Transferase</keyword>
<dbReference type="GO" id="GO:0009234">
    <property type="term" value="P:menaquinone biosynthetic process"/>
    <property type="evidence" value="ECO:0007669"/>
    <property type="project" value="UniProtKB-UniRule"/>
</dbReference>
<accession>B6AKE7</accession>
<evidence type="ECO:0000256" key="4">
    <source>
        <dbReference type="ARBA" id="ARBA00022691"/>
    </source>
</evidence>
<dbReference type="NCBIfam" id="TIGR01934">
    <property type="entry name" value="MenG_MenH_UbiE"/>
    <property type="match status" value="1"/>
</dbReference>
<dbReference type="SUPFAM" id="SSF53335">
    <property type="entry name" value="S-adenosyl-L-methionine-dependent methyltransferases"/>
    <property type="match status" value="1"/>
</dbReference>
<feature type="binding site" evidence="5">
    <location>
        <position position="99"/>
    </location>
    <ligand>
        <name>S-adenosyl-L-methionine</name>
        <dbReference type="ChEBI" id="CHEBI:59789"/>
    </ligand>
</feature>
<dbReference type="InterPro" id="IPR023576">
    <property type="entry name" value="UbiE/COQ5_MeTrFase_CS"/>
</dbReference>
<dbReference type="UniPathway" id="UPA00079">
    <property type="reaction ID" value="UER00169"/>
</dbReference>
<reference evidence="6" key="1">
    <citation type="journal article" date="2004" name="Nature">
        <title>Community structure and metabolism through reconstruction of microbial genomes from the environment.</title>
        <authorList>
            <person name="Tyson G.W."/>
            <person name="Chapman J."/>
            <person name="Hugenholtz P."/>
            <person name="Allen E.E."/>
            <person name="Ram R.J."/>
            <person name="Richardson P.M."/>
            <person name="Solovyev V.V."/>
            <person name="Rubin E.M."/>
            <person name="Rokhsar D.S."/>
            <person name="Banfield J.F."/>
        </authorList>
    </citation>
    <scope>NUCLEOTIDE SEQUENCE [LARGE SCALE GENOMIC DNA]</scope>
</reference>
<dbReference type="EC" id="2.1.1.163" evidence="5"/>
<dbReference type="PROSITE" id="PS51608">
    <property type="entry name" value="SAM_MT_UBIE"/>
    <property type="match status" value="1"/>
</dbReference>
<comment type="catalytic activity">
    <reaction evidence="5">
        <text>a 2-demethylmenaquinol + S-adenosyl-L-methionine = a menaquinol + S-adenosyl-L-homocysteine + H(+)</text>
        <dbReference type="Rhea" id="RHEA:42640"/>
        <dbReference type="Rhea" id="RHEA-COMP:9539"/>
        <dbReference type="Rhea" id="RHEA-COMP:9563"/>
        <dbReference type="ChEBI" id="CHEBI:15378"/>
        <dbReference type="ChEBI" id="CHEBI:18151"/>
        <dbReference type="ChEBI" id="CHEBI:55437"/>
        <dbReference type="ChEBI" id="CHEBI:57856"/>
        <dbReference type="ChEBI" id="CHEBI:59789"/>
        <dbReference type="EC" id="2.1.1.163"/>
    </reaction>
</comment>
<evidence type="ECO:0000256" key="1">
    <source>
        <dbReference type="ARBA" id="ARBA00022428"/>
    </source>
</evidence>
<dbReference type="GO" id="GO:0043770">
    <property type="term" value="F:demethylmenaquinone methyltransferase activity"/>
    <property type="evidence" value="ECO:0007669"/>
    <property type="project" value="UniProtKB-UniRule"/>
</dbReference>
<evidence type="ECO:0000256" key="2">
    <source>
        <dbReference type="ARBA" id="ARBA00022603"/>
    </source>
</evidence>
<dbReference type="PANTHER" id="PTHR43591:SF24">
    <property type="entry name" value="2-METHOXY-6-POLYPRENYL-1,4-BENZOQUINOL METHYLASE, MITOCHONDRIAL"/>
    <property type="match status" value="1"/>
</dbReference>
<reference evidence="6" key="2">
    <citation type="journal article" date="2008" name="PLoS Biol.">
        <title>Population genomic analysis of strain variation in Leptospirillum group II bacteria involved in acid mine drainage formation.</title>
        <authorList>
            <person name="Simmons S.L."/>
            <person name="Dibartolo G."/>
            <person name="Denef V.J."/>
            <person name="Goltsman D.S."/>
            <person name="Thelen M.P."/>
            <person name="Banfield J.F."/>
        </authorList>
    </citation>
    <scope>NUCLEOTIDE SEQUENCE [LARGE SCALE GENOMIC DNA]</scope>
</reference>
<keyword evidence="6" id="KW-0830">Ubiquinone</keyword>
<evidence type="ECO:0000313" key="6">
    <source>
        <dbReference type="EMBL" id="EDZ40023.1"/>
    </source>
</evidence>
<dbReference type="Pfam" id="PF01209">
    <property type="entry name" value="Ubie_methyltran"/>
    <property type="match status" value="1"/>
</dbReference>
<dbReference type="AlphaFoldDB" id="B6AKE7"/>
<dbReference type="PANTHER" id="PTHR43591">
    <property type="entry name" value="METHYLTRANSFERASE"/>
    <property type="match status" value="1"/>
</dbReference>
<sequence length="259" mass="28663">MRKGQGITYNRRIMKTYTLPDTNEKETVVQNMFTSAATAYDINNTVLSFGLHHLWKRLTISLLDIQEGNTVIDLCGGTADLSLLAASKSGKTGHVLTMDLNFAMLRIGLEKVKAKQSASKEKCSVAVVQANAEFLSLRDSSVDRLVVGFGLRNVSHLDAALSEIYRVLKPGGRFACLEFSTPVNSLWRQMYKFYSFALLPSIGKIVSGDQTGIYEYLPASISRFPNQETFCSMIQKAGFREVSYRNLSGGIVAIHMGVR</sequence>
<dbReference type="PROSITE" id="PS01184">
    <property type="entry name" value="UBIE_2"/>
    <property type="match status" value="1"/>
</dbReference>
<keyword evidence="1 5" id="KW-0474">Menaquinone biosynthesis</keyword>
<dbReference type="GO" id="GO:0032259">
    <property type="term" value="P:methylation"/>
    <property type="evidence" value="ECO:0007669"/>
    <property type="project" value="UniProtKB-KW"/>
</dbReference>
<evidence type="ECO:0000256" key="5">
    <source>
        <dbReference type="HAMAP-Rule" id="MF_01813"/>
    </source>
</evidence>
<gene>
    <name evidence="5" type="primary">menG</name>
    <name evidence="6" type="ORF">CGL2_11111044</name>
</gene>
<proteinExistence type="inferred from homology"/>
<dbReference type="InterPro" id="IPR029063">
    <property type="entry name" value="SAM-dependent_MTases_sf"/>
</dbReference>
<dbReference type="HAMAP" id="MF_01813">
    <property type="entry name" value="MenG_UbiE_methyltr"/>
    <property type="match status" value="1"/>
</dbReference>
<dbReference type="NCBIfam" id="NF001244">
    <property type="entry name" value="PRK00216.1-5"/>
    <property type="match status" value="1"/>
</dbReference>
<comment type="pathway">
    <text evidence="5">Quinol/quinone metabolism; menaquinone biosynthesis; menaquinol from 1,4-dihydroxy-2-naphthoate: step 2/2.</text>
</comment>
<dbReference type="EMBL" id="DS995259">
    <property type="protein sequence ID" value="EDZ40023.1"/>
    <property type="molecule type" value="Genomic_DNA"/>
</dbReference>
<keyword evidence="4 5" id="KW-0949">S-adenosyl-L-methionine</keyword>
<dbReference type="Gene3D" id="3.40.50.150">
    <property type="entry name" value="Vaccinia Virus protein VP39"/>
    <property type="match status" value="1"/>
</dbReference>
<dbReference type="InterPro" id="IPR004033">
    <property type="entry name" value="UbiE/COQ5_MeTrFase"/>
</dbReference>
<dbReference type="CDD" id="cd02440">
    <property type="entry name" value="AdoMet_MTases"/>
    <property type="match status" value="1"/>
</dbReference>